<accession>A0ABV1VZX3</accession>
<comment type="caution">
    <text evidence="2">The sequence shown here is derived from an EMBL/GenBank/DDBJ whole genome shotgun (WGS) entry which is preliminary data.</text>
</comment>
<protein>
    <submittedName>
        <fullName evidence="2">Uncharacterized protein</fullName>
    </submittedName>
</protein>
<evidence type="ECO:0000313" key="2">
    <source>
        <dbReference type="EMBL" id="MER6977492.1"/>
    </source>
</evidence>
<feature type="region of interest" description="Disordered" evidence="1">
    <location>
        <begin position="42"/>
        <end position="63"/>
    </location>
</feature>
<evidence type="ECO:0000313" key="3">
    <source>
        <dbReference type="Proteomes" id="UP001458415"/>
    </source>
</evidence>
<name>A0ABV1VZX3_9ACTN</name>
<dbReference type="InterPro" id="IPR027417">
    <property type="entry name" value="P-loop_NTPase"/>
</dbReference>
<dbReference type="Gene3D" id="3.40.50.300">
    <property type="entry name" value="P-loop containing nucleotide triphosphate hydrolases"/>
    <property type="match status" value="1"/>
</dbReference>
<dbReference type="Proteomes" id="UP001458415">
    <property type="component" value="Unassembled WGS sequence"/>
</dbReference>
<keyword evidence="3" id="KW-1185">Reference proteome</keyword>
<reference evidence="2 3" key="1">
    <citation type="submission" date="2024-06" db="EMBL/GenBank/DDBJ databases">
        <title>The Natural Products Discovery Center: Release of the First 8490 Sequenced Strains for Exploring Actinobacteria Biosynthetic Diversity.</title>
        <authorList>
            <person name="Kalkreuter E."/>
            <person name="Kautsar S.A."/>
            <person name="Yang D."/>
            <person name="Bader C.D."/>
            <person name="Teijaro C.N."/>
            <person name="Fluegel L."/>
            <person name="Davis C.M."/>
            <person name="Simpson J.R."/>
            <person name="Lauterbach L."/>
            <person name="Steele A.D."/>
            <person name="Gui C."/>
            <person name="Meng S."/>
            <person name="Li G."/>
            <person name="Viehrig K."/>
            <person name="Ye F."/>
            <person name="Su P."/>
            <person name="Kiefer A.F."/>
            <person name="Nichols A."/>
            <person name="Cepeda A.J."/>
            <person name="Yan W."/>
            <person name="Fan B."/>
            <person name="Jiang Y."/>
            <person name="Adhikari A."/>
            <person name="Zheng C.-J."/>
            <person name="Schuster L."/>
            <person name="Cowan T.M."/>
            <person name="Smanski M.J."/>
            <person name="Chevrette M.G."/>
            <person name="De Carvalho L.P.S."/>
            <person name="Shen B."/>
        </authorList>
    </citation>
    <scope>NUCLEOTIDE SEQUENCE [LARGE SCALE GENOMIC DNA]</scope>
    <source>
        <strain evidence="2 3">NPDC000634</strain>
    </source>
</reference>
<evidence type="ECO:0000256" key="1">
    <source>
        <dbReference type="SAM" id="MobiDB-lite"/>
    </source>
</evidence>
<dbReference type="EMBL" id="JBEPCU010000130">
    <property type="protein sequence ID" value="MER6977492.1"/>
    <property type="molecule type" value="Genomic_DNA"/>
</dbReference>
<feature type="compositionally biased region" description="Basic and acidic residues" evidence="1">
    <location>
        <begin position="51"/>
        <end position="63"/>
    </location>
</feature>
<proteinExistence type="predicted"/>
<sequence>MLQDRDTLRAACPGVFFLHLKADHELLVERIDHSTGHFTPKLLRGLPSTPHARDRSRDTERLRRSWQGGVAGFAYSTVRR</sequence>
<gene>
    <name evidence="2" type="ORF">ABT317_10830</name>
</gene>
<organism evidence="2 3">
    <name type="scientific">Streptomyces carpinensis</name>
    <dbReference type="NCBI Taxonomy" id="66369"/>
    <lineage>
        <taxon>Bacteria</taxon>
        <taxon>Bacillati</taxon>
        <taxon>Actinomycetota</taxon>
        <taxon>Actinomycetes</taxon>
        <taxon>Kitasatosporales</taxon>
        <taxon>Streptomycetaceae</taxon>
        <taxon>Streptomyces</taxon>
    </lineage>
</organism>